<sequence length="210" mass="24315">MLEKTMNFAQTLTIVILIILFISSCIPNREGLITSLLVVRVTVIIQLLLAITIPTQRTEDRNKQYMVRSARGEKINYSDIDAQRERSRTQQFLSKQAGEKQTKNRDFDEILEKYKSILTGRYLIEAADFVRNSYISIIISAIVLIYYYVAAYNQTDPLIIHRYQTVMVNILVVAQLFLFIQSTYLIHPIFHIKKNESDSNNDDEDISSIV</sequence>
<keyword evidence="1" id="KW-0472">Membrane</keyword>
<feature type="transmembrane region" description="Helical" evidence="1">
    <location>
        <begin position="32"/>
        <end position="53"/>
    </location>
</feature>
<evidence type="ECO:0000313" key="2">
    <source>
        <dbReference type="EMBL" id="KAA6380541.1"/>
    </source>
</evidence>
<feature type="transmembrane region" description="Helical" evidence="1">
    <location>
        <begin position="7"/>
        <end position="26"/>
    </location>
</feature>
<dbReference type="PROSITE" id="PS51257">
    <property type="entry name" value="PROKAR_LIPOPROTEIN"/>
    <property type="match status" value="1"/>
</dbReference>
<protein>
    <submittedName>
        <fullName evidence="2">Uncharacterized protein</fullName>
    </submittedName>
</protein>
<evidence type="ECO:0000256" key="1">
    <source>
        <dbReference type="SAM" id="Phobius"/>
    </source>
</evidence>
<gene>
    <name evidence="2" type="ORF">EZS28_023931</name>
</gene>
<feature type="transmembrane region" description="Helical" evidence="1">
    <location>
        <begin position="163"/>
        <end position="186"/>
    </location>
</feature>
<keyword evidence="1" id="KW-0812">Transmembrane</keyword>
<comment type="caution">
    <text evidence="2">The sequence shown here is derived from an EMBL/GenBank/DDBJ whole genome shotgun (WGS) entry which is preliminary data.</text>
</comment>
<reference evidence="2 3" key="1">
    <citation type="submission" date="2019-03" db="EMBL/GenBank/DDBJ databases">
        <title>Single cell metagenomics reveals metabolic interactions within the superorganism composed of flagellate Streblomastix strix and complex community of Bacteroidetes bacteria on its surface.</title>
        <authorList>
            <person name="Treitli S.C."/>
            <person name="Kolisko M."/>
            <person name="Husnik F."/>
            <person name="Keeling P."/>
            <person name="Hampl V."/>
        </authorList>
    </citation>
    <scope>NUCLEOTIDE SEQUENCE [LARGE SCALE GENOMIC DNA]</scope>
    <source>
        <strain evidence="2">ST1C</strain>
    </source>
</reference>
<keyword evidence="1" id="KW-1133">Transmembrane helix</keyword>
<organism evidence="2 3">
    <name type="scientific">Streblomastix strix</name>
    <dbReference type="NCBI Taxonomy" id="222440"/>
    <lineage>
        <taxon>Eukaryota</taxon>
        <taxon>Metamonada</taxon>
        <taxon>Preaxostyla</taxon>
        <taxon>Oxymonadida</taxon>
        <taxon>Streblomastigidae</taxon>
        <taxon>Streblomastix</taxon>
    </lineage>
</organism>
<accession>A0A5J4VDG8</accession>
<dbReference type="AlphaFoldDB" id="A0A5J4VDG8"/>
<dbReference type="EMBL" id="SNRW01007839">
    <property type="protein sequence ID" value="KAA6380541.1"/>
    <property type="molecule type" value="Genomic_DNA"/>
</dbReference>
<name>A0A5J4VDG8_9EUKA</name>
<dbReference type="Proteomes" id="UP000324800">
    <property type="component" value="Unassembled WGS sequence"/>
</dbReference>
<evidence type="ECO:0000313" key="3">
    <source>
        <dbReference type="Proteomes" id="UP000324800"/>
    </source>
</evidence>
<feature type="transmembrane region" description="Helical" evidence="1">
    <location>
        <begin position="133"/>
        <end position="151"/>
    </location>
</feature>
<proteinExistence type="predicted"/>